<dbReference type="EMBL" id="QGNW01000578">
    <property type="protein sequence ID" value="RVW67557.1"/>
    <property type="molecule type" value="Genomic_DNA"/>
</dbReference>
<feature type="region of interest" description="Disordered" evidence="1">
    <location>
        <begin position="395"/>
        <end position="415"/>
    </location>
</feature>
<evidence type="ECO:0000313" key="2">
    <source>
        <dbReference type="EMBL" id="RVW67557.1"/>
    </source>
</evidence>
<protein>
    <submittedName>
        <fullName evidence="2">Uncharacterized protein</fullName>
    </submittedName>
</protein>
<sequence length="415" mass="44359">MTSSACPHTCPPFQLVTKLPDSIKGGATGHVVVRGAWAGLLEHPAEAFLSKLLLGGSGSGIEGPPCRLGGKASFACLSKLFEIDAKERHYKTLLTARNLTAIVGSPKSMLSTFSPENAKGGGAWGALYCEGSPDLPGAPGQKRDADSSPKKAPARKRKLVKKNGKGVKEPTPPKEFAPPPITHEAEHLPGTVARLANVAEEAASINHPGNLNPDVEAAEAVCDGATLKEARSVRNLRSEILGRLQDRSKRLKLVAHPPTTLIRRGRSGVVTETPAIPVMVPAEVAPGETHPAVNVEAPHPEQKSPSAASSGGNLLMTQLAPPLALLAMRMSGLRGMAQQHDLFADLLRTTDYMKIFASRHKESENQLRLRLEEAEASLSTIRKDNEALRVDLAEAKSREESTADRLHEAQMRWPS</sequence>
<accession>A0A438G5R3</accession>
<organism evidence="2 3">
    <name type="scientific">Vitis vinifera</name>
    <name type="common">Grape</name>
    <dbReference type="NCBI Taxonomy" id="29760"/>
    <lineage>
        <taxon>Eukaryota</taxon>
        <taxon>Viridiplantae</taxon>
        <taxon>Streptophyta</taxon>
        <taxon>Embryophyta</taxon>
        <taxon>Tracheophyta</taxon>
        <taxon>Spermatophyta</taxon>
        <taxon>Magnoliopsida</taxon>
        <taxon>eudicotyledons</taxon>
        <taxon>Gunneridae</taxon>
        <taxon>Pentapetalae</taxon>
        <taxon>rosids</taxon>
        <taxon>Vitales</taxon>
        <taxon>Vitaceae</taxon>
        <taxon>Viteae</taxon>
        <taxon>Vitis</taxon>
    </lineage>
</organism>
<comment type="caution">
    <text evidence="2">The sequence shown here is derived from an EMBL/GenBank/DDBJ whole genome shotgun (WGS) entry which is preliminary data.</text>
</comment>
<reference evidence="2 3" key="1">
    <citation type="journal article" date="2018" name="PLoS Genet.">
        <title>Population sequencing reveals clonal diversity and ancestral inbreeding in the grapevine cultivar Chardonnay.</title>
        <authorList>
            <person name="Roach M.J."/>
            <person name="Johnson D.L."/>
            <person name="Bohlmann J."/>
            <person name="van Vuuren H.J."/>
            <person name="Jones S.J."/>
            <person name="Pretorius I.S."/>
            <person name="Schmidt S.A."/>
            <person name="Borneman A.R."/>
        </authorList>
    </citation>
    <scope>NUCLEOTIDE SEQUENCE [LARGE SCALE GENOMIC DNA]</scope>
    <source>
        <strain evidence="3">cv. Chardonnay</strain>
        <tissue evidence="2">Leaf</tissue>
    </source>
</reference>
<feature type="compositionally biased region" description="Basic residues" evidence="1">
    <location>
        <begin position="152"/>
        <end position="165"/>
    </location>
</feature>
<proteinExistence type="predicted"/>
<feature type="region of interest" description="Disordered" evidence="1">
    <location>
        <begin position="133"/>
        <end position="181"/>
    </location>
</feature>
<evidence type="ECO:0000256" key="1">
    <source>
        <dbReference type="SAM" id="MobiDB-lite"/>
    </source>
</evidence>
<dbReference type="Proteomes" id="UP000288805">
    <property type="component" value="Unassembled WGS sequence"/>
</dbReference>
<dbReference type="AlphaFoldDB" id="A0A438G5R3"/>
<evidence type="ECO:0000313" key="3">
    <source>
        <dbReference type="Proteomes" id="UP000288805"/>
    </source>
</evidence>
<name>A0A438G5R3_VITVI</name>
<gene>
    <name evidence="2" type="ORF">CK203_062351</name>
</gene>